<reference evidence="1" key="1">
    <citation type="submission" date="2014-11" db="EMBL/GenBank/DDBJ databases">
        <authorList>
            <person name="Amaro Gonzalez C."/>
        </authorList>
    </citation>
    <scope>NUCLEOTIDE SEQUENCE</scope>
</reference>
<proteinExistence type="predicted"/>
<sequence length="61" mass="7060">MKVKLFKRMRKFKNNILQSLSCYGEAIQHVSMILCSCSGEVPWVTTECQTYELEVQCVATR</sequence>
<accession>A0A0E9PYY8</accession>
<protein>
    <submittedName>
        <fullName evidence="1">Uncharacterized protein</fullName>
    </submittedName>
</protein>
<name>A0A0E9PYY8_ANGAN</name>
<dbReference type="EMBL" id="GBXM01099307">
    <property type="protein sequence ID" value="JAH09270.1"/>
    <property type="molecule type" value="Transcribed_RNA"/>
</dbReference>
<dbReference type="AlphaFoldDB" id="A0A0E9PYY8"/>
<reference evidence="1" key="2">
    <citation type="journal article" date="2015" name="Fish Shellfish Immunol.">
        <title>Early steps in the European eel (Anguilla anguilla)-Vibrio vulnificus interaction in the gills: Role of the RtxA13 toxin.</title>
        <authorList>
            <person name="Callol A."/>
            <person name="Pajuelo D."/>
            <person name="Ebbesson L."/>
            <person name="Teles M."/>
            <person name="MacKenzie S."/>
            <person name="Amaro C."/>
        </authorList>
    </citation>
    <scope>NUCLEOTIDE SEQUENCE</scope>
</reference>
<evidence type="ECO:0000313" key="1">
    <source>
        <dbReference type="EMBL" id="JAH09270.1"/>
    </source>
</evidence>
<organism evidence="1">
    <name type="scientific">Anguilla anguilla</name>
    <name type="common">European freshwater eel</name>
    <name type="synonym">Muraena anguilla</name>
    <dbReference type="NCBI Taxonomy" id="7936"/>
    <lineage>
        <taxon>Eukaryota</taxon>
        <taxon>Metazoa</taxon>
        <taxon>Chordata</taxon>
        <taxon>Craniata</taxon>
        <taxon>Vertebrata</taxon>
        <taxon>Euteleostomi</taxon>
        <taxon>Actinopterygii</taxon>
        <taxon>Neopterygii</taxon>
        <taxon>Teleostei</taxon>
        <taxon>Anguilliformes</taxon>
        <taxon>Anguillidae</taxon>
        <taxon>Anguilla</taxon>
    </lineage>
</organism>